<keyword evidence="4 10" id="KW-0812">Transmembrane</keyword>
<reference evidence="13" key="1">
    <citation type="submission" date="2023-01" db="EMBL/GenBank/DDBJ databases">
        <title>Genome assembly of the deep-sea coral Lophelia pertusa.</title>
        <authorList>
            <person name="Herrera S."/>
            <person name="Cordes E."/>
        </authorList>
    </citation>
    <scope>NUCLEOTIDE SEQUENCE</scope>
    <source>
        <strain evidence="13">USNM1676648</strain>
        <tissue evidence="13">Polyp</tissue>
    </source>
</reference>
<protein>
    <recommendedName>
        <fullName evidence="10">GPI inositol-deacylase</fullName>
        <ecNumber evidence="10">3.1.-.-</ecNumber>
    </recommendedName>
</protein>
<dbReference type="OrthoDB" id="5950160at2759"/>
<evidence type="ECO:0000259" key="12">
    <source>
        <dbReference type="Pfam" id="PF25140"/>
    </source>
</evidence>
<evidence type="ECO:0000256" key="2">
    <source>
        <dbReference type="ARBA" id="ARBA00006931"/>
    </source>
</evidence>
<dbReference type="GO" id="GO:0005789">
    <property type="term" value="C:endoplasmic reticulum membrane"/>
    <property type="evidence" value="ECO:0007669"/>
    <property type="project" value="UniProtKB-SubCell"/>
</dbReference>
<accession>A0A9W9ZGE3</accession>
<dbReference type="SUPFAM" id="SSF53474">
    <property type="entry name" value="alpha/beta-Hydrolases"/>
    <property type="match status" value="1"/>
</dbReference>
<feature type="transmembrane region" description="Helical" evidence="10">
    <location>
        <begin position="607"/>
        <end position="628"/>
    </location>
</feature>
<keyword evidence="6 10" id="KW-0256">Endoplasmic reticulum</keyword>
<dbReference type="GO" id="GO:0015031">
    <property type="term" value="P:protein transport"/>
    <property type="evidence" value="ECO:0007669"/>
    <property type="project" value="UniProtKB-KW"/>
</dbReference>
<dbReference type="GO" id="GO:0050185">
    <property type="term" value="F:phosphatidylinositol deacylase activity"/>
    <property type="evidence" value="ECO:0007669"/>
    <property type="project" value="TreeGrafter"/>
</dbReference>
<evidence type="ECO:0000259" key="11">
    <source>
        <dbReference type="Pfam" id="PF07819"/>
    </source>
</evidence>
<feature type="domain" description="GPI inositol-deacylase PGAP1-like alpha/beta" evidence="11">
    <location>
        <begin position="85"/>
        <end position="312"/>
    </location>
</feature>
<dbReference type="AlphaFoldDB" id="A0A9W9ZGE3"/>
<keyword evidence="9 10" id="KW-0472">Membrane</keyword>
<proteinExistence type="inferred from homology"/>
<keyword evidence="14" id="KW-1185">Reference proteome</keyword>
<feature type="transmembrane region" description="Helical" evidence="10">
    <location>
        <begin position="871"/>
        <end position="887"/>
    </location>
</feature>
<evidence type="ECO:0000256" key="5">
    <source>
        <dbReference type="ARBA" id="ARBA00022801"/>
    </source>
</evidence>
<keyword evidence="7 10" id="KW-0653">Protein transport</keyword>
<feature type="transmembrane region" description="Helical" evidence="10">
    <location>
        <begin position="751"/>
        <end position="779"/>
    </location>
</feature>
<gene>
    <name evidence="13" type="ORF">OS493_001408</name>
</gene>
<feature type="transmembrane region" description="Helical" evidence="10">
    <location>
        <begin position="655"/>
        <end position="675"/>
    </location>
</feature>
<evidence type="ECO:0000256" key="10">
    <source>
        <dbReference type="RuleBase" id="RU365011"/>
    </source>
</evidence>
<dbReference type="EC" id="3.1.-.-" evidence="10"/>
<comment type="function">
    <text evidence="10">Involved in inositol deacylation of GPI-anchored proteins which plays important roles in the quality control and ER-associated degradation of GPI-anchored proteins.</text>
</comment>
<evidence type="ECO:0000256" key="1">
    <source>
        <dbReference type="ARBA" id="ARBA00004477"/>
    </source>
</evidence>
<dbReference type="Pfam" id="PF25140">
    <property type="entry name" value="PGAP1_TMD"/>
    <property type="match status" value="1"/>
</dbReference>
<evidence type="ECO:0000256" key="9">
    <source>
        <dbReference type="ARBA" id="ARBA00023136"/>
    </source>
</evidence>
<dbReference type="InterPro" id="IPR056824">
    <property type="entry name" value="PGAP1_TMD"/>
</dbReference>
<dbReference type="Proteomes" id="UP001163046">
    <property type="component" value="Unassembled WGS sequence"/>
</dbReference>
<dbReference type="PANTHER" id="PTHR15495:SF7">
    <property type="entry name" value="GPI INOSITOL-DEACYLASE"/>
    <property type="match status" value="1"/>
</dbReference>
<dbReference type="GO" id="GO:0006505">
    <property type="term" value="P:GPI anchor metabolic process"/>
    <property type="evidence" value="ECO:0007669"/>
    <property type="project" value="TreeGrafter"/>
</dbReference>
<sequence length="919" mass="104464">MSTYVSRTQHLVLIIWLAVFAAFALIGFRDFLSNLEENRCDMTWMYEWPQYIKVPMSKGTAKRFPGYALYLYGEGEYADRSKGLQLSGIPILFIPGNAGSYKQVRSLASVALRKAESVRSKVHFNYFTADLDESLSGLFGGVLNEQTEFIRLCVTRILWLYKKIENPPTSVILVGHSMGGLIARGLFTFQNFDPSSVHTIITFGTPHRHPILSLDPQLMDYYKNVNSFWRSQVFSNDTESSLKNITVVSVSGGVRDVLVRSSPSSMSQLAPQSQAISLVTTSMPRAWVSVDHLCLCWCRQLVLVTNRALFDMIDPKKRQIMENKRNRMKIFEHHFVKNPGRSTVTFNNIGNVPLVKGTDKDFNPVVLHKRLWRFKGSGSTVNEQKLFAFSKEEWSATHDSLMIVTTIDSDQWLYGCQETSGQACSNMSDLSHLAELLPWNGSAMKYAKLNLNHFPGIAYFAVSVPQSRKTTIVWCEHQSSSSLVYEVELPGVLSKRSRVLDIASDSLFANITLKSVVKGWKVYIFYIEAIDCDIRKPVLIARIHVPWFNEDVYSFSSNGSAKLVLKLHHPKPKGNKQHVQMHLWLDPKCSYTVSAQYDFYQTLGQIYRFYAVQLLCWTFSIVMLVFAWQLSSITNEQQCDSFFNLVANVSKSLRVLLLVMQSHFFISQFVLAYFLLNGESGQHSWLPNIDDLKTFIWLLPLIVIISTAVIIVIALFVWIGMLVRFGGFILSHFKLLPHIQTGLGVEDWICAVVIIVTSLLFCGTLSLFLIFLLCLWRTWKYAALFKICKNQLAEERNNTLITLIESLGNFGLTLCVLMFLVIVINLPALAVWVKNLPFSYHLPSDHTSLFSIVIGINMIGFDPLMKVPRSLVYLCFILSIAVTQTAVIPLHMIPYTICLLLTVLNVSKFVSRFKRHKED</sequence>
<feature type="transmembrane region" description="Helical" evidence="10">
    <location>
        <begin position="893"/>
        <end position="911"/>
    </location>
</feature>
<dbReference type="EMBL" id="MU826350">
    <property type="protein sequence ID" value="KAJ7381288.1"/>
    <property type="molecule type" value="Genomic_DNA"/>
</dbReference>
<comment type="similarity">
    <text evidence="2 10">Belongs to the GPI inositol-deacylase family.</text>
</comment>
<evidence type="ECO:0000256" key="7">
    <source>
        <dbReference type="ARBA" id="ARBA00022927"/>
    </source>
</evidence>
<dbReference type="InterPro" id="IPR012908">
    <property type="entry name" value="PGAP1-ab_dom-like"/>
</dbReference>
<dbReference type="Gene3D" id="3.40.50.1820">
    <property type="entry name" value="alpha/beta hydrolase"/>
    <property type="match status" value="1"/>
</dbReference>
<keyword evidence="8 10" id="KW-1133">Transmembrane helix</keyword>
<organism evidence="13 14">
    <name type="scientific">Desmophyllum pertusum</name>
    <dbReference type="NCBI Taxonomy" id="174260"/>
    <lineage>
        <taxon>Eukaryota</taxon>
        <taxon>Metazoa</taxon>
        <taxon>Cnidaria</taxon>
        <taxon>Anthozoa</taxon>
        <taxon>Hexacorallia</taxon>
        <taxon>Scleractinia</taxon>
        <taxon>Caryophylliina</taxon>
        <taxon>Caryophylliidae</taxon>
        <taxon>Desmophyllum</taxon>
    </lineage>
</organism>
<comment type="subcellular location">
    <subcellularLocation>
        <location evidence="1">Endoplasmic reticulum membrane</location>
        <topology evidence="1">Multi-pass membrane protein</topology>
    </subcellularLocation>
</comment>
<evidence type="ECO:0000313" key="14">
    <source>
        <dbReference type="Proteomes" id="UP001163046"/>
    </source>
</evidence>
<dbReference type="Pfam" id="PF24660">
    <property type="entry name" value="PGAP1_3rd"/>
    <property type="match status" value="1"/>
</dbReference>
<dbReference type="PANTHER" id="PTHR15495">
    <property type="entry name" value="NEGATIVE REGULATOR OF VESICLE FORMATION-RELATED"/>
    <property type="match status" value="1"/>
</dbReference>
<name>A0A9W9ZGE3_9CNID</name>
<comment type="caution">
    <text evidence="13">The sequence shown here is derived from an EMBL/GenBank/DDBJ whole genome shotgun (WGS) entry which is preliminary data.</text>
</comment>
<feature type="transmembrane region" description="Helical" evidence="10">
    <location>
        <begin position="846"/>
        <end position="864"/>
    </location>
</feature>
<dbReference type="Pfam" id="PF07819">
    <property type="entry name" value="PGAP1"/>
    <property type="match status" value="1"/>
</dbReference>
<evidence type="ECO:0000256" key="8">
    <source>
        <dbReference type="ARBA" id="ARBA00022989"/>
    </source>
</evidence>
<dbReference type="InterPro" id="IPR029058">
    <property type="entry name" value="AB_hydrolase_fold"/>
</dbReference>
<dbReference type="GO" id="GO:0006888">
    <property type="term" value="P:endoplasmic reticulum to Golgi vesicle-mediated transport"/>
    <property type="evidence" value="ECO:0007669"/>
    <property type="project" value="TreeGrafter"/>
</dbReference>
<feature type="transmembrane region" description="Helical" evidence="10">
    <location>
        <begin position="725"/>
        <end position="745"/>
    </location>
</feature>
<keyword evidence="5 10" id="KW-0378">Hydrolase</keyword>
<evidence type="ECO:0000256" key="4">
    <source>
        <dbReference type="ARBA" id="ARBA00022692"/>
    </source>
</evidence>
<feature type="transmembrane region" description="Helical" evidence="10">
    <location>
        <begin position="695"/>
        <end position="718"/>
    </location>
</feature>
<evidence type="ECO:0000256" key="3">
    <source>
        <dbReference type="ARBA" id="ARBA00022448"/>
    </source>
</evidence>
<feature type="transmembrane region" description="Helical" evidence="10">
    <location>
        <begin position="800"/>
        <end position="826"/>
    </location>
</feature>
<feature type="domain" description="GPI inositol-deacylase transmembrane" evidence="12">
    <location>
        <begin position="616"/>
        <end position="871"/>
    </location>
</feature>
<dbReference type="InterPro" id="IPR039529">
    <property type="entry name" value="PGAP1/BST1"/>
</dbReference>
<evidence type="ECO:0000256" key="6">
    <source>
        <dbReference type="ARBA" id="ARBA00022824"/>
    </source>
</evidence>
<evidence type="ECO:0000313" key="13">
    <source>
        <dbReference type="EMBL" id="KAJ7381288.1"/>
    </source>
</evidence>
<keyword evidence="3 10" id="KW-0813">Transport</keyword>
<feature type="transmembrane region" description="Helical" evidence="10">
    <location>
        <begin position="12"/>
        <end position="32"/>
    </location>
</feature>